<dbReference type="Proteomes" id="UP001516061">
    <property type="component" value="Unassembled WGS sequence"/>
</dbReference>
<evidence type="ECO:0000256" key="1">
    <source>
        <dbReference type="SAM" id="MobiDB-lite"/>
    </source>
</evidence>
<feature type="region of interest" description="Disordered" evidence="1">
    <location>
        <begin position="1"/>
        <end position="31"/>
    </location>
</feature>
<dbReference type="EMBL" id="JABSNM010000033">
    <property type="protein sequence ID" value="NRT58567.1"/>
    <property type="molecule type" value="Genomic_DNA"/>
</dbReference>
<proteinExistence type="predicted"/>
<keyword evidence="3" id="KW-1185">Reference proteome</keyword>
<reference evidence="2 3" key="1">
    <citation type="submission" date="2020-05" db="EMBL/GenBank/DDBJ databases">
        <title>Genomic Encyclopedia of Type Strains, Phase IV (KMG-V): Genome sequencing to study the core and pangenomes of soil and plant-associated prokaryotes.</title>
        <authorList>
            <person name="Whitman W."/>
        </authorList>
    </citation>
    <scope>NUCLEOTIDE SEQUENCE [LARGE SCALE GENOMIC DNA]</scope>
    <source>
        <strain evidence="2 3">C29</strain>
    </source>
</reference>
<sequence>MAERTEPQTSSRVDPMKGFAPSRPPLDLTPAGERLTPFGARWLQELPVPVRPAITARRHPHIINRLALLKNDRRAREEYFDSLFISSRPNRRGFAFEVLEELVELQKAFQEGRIG</sequence>
<gene>
    <name evidence="2" type="ORF">HNQ01_004336</name>
</gene>
<organism evidence="2 3">
    <name type="scientific">Sphaerotilus uruguayifluvii</name>
    <dbReference type="NCBI Taxonomy" id="2735897"/>
    <lineage>
        <taxon>Bacteria</taxon>
        <taxon>Pseudomonadati</taxon>
        <taxon>Pseudomonadota</taxon>
        <taxon>Betaproteobacteria</taxon>
        <taxon>Burkholderiales</taxon>
        <taxon>Sphaerotilaceae</taxon>
        <taxon>Sphaerotilus</taxon>
    </lineage>
</organism>
<accession>A0ABX2GAT7</accession>
<evidence type="ECO:0000313" key="3">
    <source>
        <dbReference type="Proteomes" id="UP001516061"/>
    </source>
</evidence>
<name>A0ABX2GAT7_9BURK</name>
<evidence type="ECO:0000313" key="2">
    <source>
        <dbReference type="EMBL" id="NRT58567.1"/>
    </source>
</evidence>
<protein>
    <submittedName>
        <fullName evidence="2">Uncharacterized protein</fullName>
    </submittedName>
</protein>
<dbReference type="RefSeq" id="WP_173807579.1">
    <property type="nucleotide sequence ID" value="NZ_JABSNM010000033.1"/>
</dbReference>
<comment type="caution">
    <text evidence="2">The sequence shown here is derived from an EMBL/GenBank/DDBJ whole genome shotgun (WGS) entry which is preliminary data.</text>
</comment>